<keyword evidence="4" id="KW-1185">Reference proteome</keyword>
<dbReference type="EMBL" id="JAEPBG010000006">
    <property type="protein sequence ID" value="MBK4736021.1"/>
    <property type="molecule type" value="Genomic_DNA"/>
</dbReference>
<dbReference type="AlphaFoldDB" id="A0A934SSM0"/>
<dbReference type="CDD" id="cd00156">
    <property type="entry name" value="REC"/>
    <property type="match status" value="1"/>
</dbReference>
<dbReference type="InterPro" id="IPR013975">
    <property type="entry name" value="Tscrpt_reg_BetR_N"/>
</dbReference>
<evidence type="ECO:0000313" key="3">
    <source>
        <dbReference type="EMBL" id="MBK4736021.1"/>
    </source>
</evidence>
<evidence type="ECO:0000256" key="1">
    <source>
        <dbReference type="PROSITE-ProRule" id="PRU00169"/>
    </source>
</evidence>
<dbReference type="Proteomes" id="UP000622890">
    <property type="component" value="Unassembled WGS sequence"/>
</dbReference>
<name>A0A934SSM0_9BURK</name>
<dbReference type="Pfam" id="PF00072">
    <property type="entry name" value="Response_reg"/>
    <property type="match status" value="1"/>
</dbReference>
<dbReference type="GO" id="GO:0000160">
    <property type="term" value="P:phosphorelay signal transduction system"/>
    <property type="evidence" value="ECO:0007669"/>
    <property type="project" value="InterPro"/>
</dbReference>
<proteinExistence type="predicted"/>
<accession>A0A934SSM0</accession>
<dbReference type="InterPro" id="IPR001789">
    <property type="entry name" value="Sig_transdc_resp-reg_receiver"/>
</dbReference>
<sequence length="281" mass="31353">MNMADIQKTKNPITENIRALMLKKGVPKKEHSREVARILGLSVSQAYKKFSGMADWSMAQIRCIEKEYGQRIGEQSDSPDDLRSQTVDVTLYMGSEEVPAFAVIGPLALSRQPKEFVAVGGAGNWKVMRAEAVPPAEAFYSIKFLEIELPEARHFSVAILDDDRAMADTIAEFLNASGTYEATAFYSLDSLDKALEDEQYDAYILDWKIGSKTSESLIQKIRVGANSDATVYLLTGQVDTDREDDIVRIQRAYKAHYLEKPVRMKMLAVQIAMDLEAPKAG</sequence>
<dbReference type="PROSITE" id="PS50110">
    <property type="entry name" value="RESPONSE_REGULATORY"/>
    <property type="match status" value="1"/>
</dbReference>
<dbReference type="SUPFAM" id="SSF52172">
    <property type="entry name" value="CheY-like"/>
    <property type="match status" value="1"/>
</dbReference>
<dbReference type="RefSeq" id="WP_200593006.1">
    <property type="nucleotide sequence ID" value="NZ_JAEPBG010000006.1"/>
</dbReference>
<gene>
    <name evidence="3" type="ORF">JJB74_15475</name>
</gene>
<keyword evidence="1" id="KW-0597">Phosphoprotein</keyword>
<feature type="modified residue" description="4-aspartylphosphate" evidence="1">
    <location>
        <position position="206"/>
    </location>
</feature>
<dbReference type="InterPro" id="IPR011006">
    <property type="entry name" value="CheY-like_superfamily"/>
</dbReference>
<dbReference type="SMART" id="SM00448">
    <property type="entry name" value="REC"/>
    <property type="match status" value="1"/>
</dbReference>
<evidence type="ECO:0000259" key="2">
    <source>
        <dbReference type="PROSITE" id="PS50110"/>
    </source>
</evidence>
<reference evidence="3" key="1">
    <citation type="submission" date="2021-01" db="EMBL/GenBank/DDBJ databases">
        <title>Genome sequence of strain Noviherbaspirillum sp. DKR-6.</title>
        <authorList>
            <person name="Chaudhary D.K."/>
        </authorList>
    </citation>
    <scope>NUCLEOTIDE SEQUENCE</scope>
    <source>
        <strain evidence="3">DKR-6</strain>
    </source>
</reference>
<dbReference type="Gene3D" id="3.40.50.2300">
    <property type="match status" value="1"/>
</dbReference>
<comment type="caution">
    <text evidence="3">The sequence shown here is derived from an EMBL/GenBank/DDBJ whole genome shotgun (WGS) entry which is preliminary data.</text>
</comment>
<protein>
    <submittedName>
        <fullName evidence="3">Response regulator</fullName>
    </submittedName>
</protein>
<dbReference type="Pfam" id="PF08667">
    <property type="entry name" value="BetR"/>
    <property type="match status" value="1"/>
</dbReference>
<organism evidence="3 4">
    <name type="scientific">Noviherbaspirillum pedocola</name>
    <dbReference type="NCBI Taxonomy" id="2801341"/>
    <lineage>
        <taxon>Bacteria</taxon>
        <taxon>Pseudomonadati</taxon>
        <taxon>Pseudomonadota</taxon>
        <taxon>Betaproteobacteria</taxon>
        <taxon>Burkholderiales</taxon>
        <taxon>Oxalobacteraceae</taxon>
        <taxon>Noviherbaspirillum</taxon>
    </lineage>
</organism>
<evidence type="ECO:0000313" key="4">
    <source>
        <dbReference type="Proteomes" id="UP000622890"/>
    </source>
</evidence>
<feature type="domain" description="Response regulatory" evidence="2">
    <location>
        <begin position="156"/>
        <end position="275"/>
    </location>
</feature>